<dbReference type="Proteomes" id="UP000827872">
    <property type="component" value="Linkage Group LG04"/>
</dbReference>
<dbReference type="EMBL" id="CM037617">
    <property type="protein sequence ID" value="KAH8006120.1"/>
    <property type="molecule type" value="Genomic_DNA"/>
</dbReference>
<proteinExistence type="predicted"/>
<protein>
    <submittedName>
        <fullName evidence="1">Uncharacterized protein</fullName>
    </submittedName>
</protein>
<evidence type="ECO:0000313" key="2">
    <source>
        <dbReference type="Proteomes" id="UP000827872"/>
    </source>
</evidence>
<reference evidence="1" key="1">
    <citation type="submission" date="2021-08" db="EMBL/GenBank/DDBJ databases">
        <title>The first chromosome-level gecko genome reveals the dynamic sex chromosomes of Neotropical dwarf geckos (Sphaerodactylidae: Sphaerodactylus).</title>
        <authorList>
            <person name="Pinto B.J."/>
            <person name="Keating S.E."/>
            <person name="Gamble T."/>
        </authorList>
    </citation>
    <scope>NUCLEOTIDE SEQUENCE</scope>
    <source>
        <strain evidence="1">TG3544</strain>
    </source>
</reference>
<keyword evidence="2" id="KW-1185">Reference proteome</keyword>
<sequence length="159" mass="17332">MKTATFCLLGKKETSPSESNRHARFPFSRSTRTILSSIETNYAWKLLRPLETEGLQAKKATSGSEGRAAMSSISAGTAIGPFEVESLLIEHEAVVESAVVSSPDASEERLTKELQDHVKQATGLGIVSIQEKWSLCRIAKDGQREDQKERIAQEGVGEA</sequence>
<comment type="caution">
    <text evidence="1">The sequence shown here is derived from an EMBL/GenBank/DDBJ whole genome shotgun (WGS) entry which is preliminary data.</text>
</comment>
<accession>A0ACB8FKR5</accession>
<evidence type="ECO:0000313" key="1">
    <source>
        <dbReference type="EMBL" id="KAH8006120.1"/>
    </source>
</evidence>
<organism evidence="1 2">
    <name type="scientific">Sphaerodactylus townsendi</name>
    <dbReference type="NCBI Taxonomy" id="933632"/>
    <lineage>
        <taxon>Eukaryota</taxon>
        <taxon>Metazoa</taxon>
        <taxon>Chordata</taxon>
        <taxon>Craniata</taxon>
        <taxon>Vertebrata</taxon>
        <taxon>Euteleostomi</taxon>
        <taxon>Lepidosauria</taxon>
        <taxon>Squamata</taxon>
        <taxon>Bifurcata</taxon>
        <taxon>Gekkota</taxon>
        <taxon>Sphaerodactylidae</taxon>
        <taxon>Sphaerodactylus</taxon>
    </lineage>
</organism>
<name>A0ACB8FKR5_9SAUR</name>
<gene>
    <name evidence="1" type="ORF">K3G42_032035</name>
</gene>